<dbReference type="Proteomes" id="UP000715965">
    <property type="component" value="Unassembled WGS sequence"/>
</dbReference>
<dbReference type="SUPFAM" id="SSF52172">
    <property type="entry name" value="CheY-like"/>
    <property type="match status" value="1"/>
</dbReference>
<evidence type="ECO:0000256" key="2">
    <source>
        <dbReference type="PROSITE-ProRule" id="PRU00169"/>
    </source>
</evidence>
<keyword evidence="5" id="KW-1185">Reference proteome</keyword>
<dbReference type="InterPro" id="IPR011006">
    <property type="entry name" value="CheY-like_superfamily"/>
</dbReference>
<feature type="domain" description="Response regulatory" evidence="3">
    <location>
        <begin position="3"/>
        <end position="119"/>
    </location>
</feature>
<proteinExistence type="predicted"/>
<feature type="modified residue" description="4-aspartylphosphate" evidence="2">
    <location>
        <position position="52"/>
    </location>
</feature>
<dbReference type="InterPro" id="IPR001789">
    <property type="entry name" value="Sig_transdc_resp-reg_receiver"/>
</dbReference>
<dbReference type="CDD" id="cd00156">
    <property type="entry name" value="REC"/>
    <property type="match status" value="1"/>
</dbReference>
<dbReference type="PROSITE" id="PS50110">
    <property type="entry name" value="RESPONSE_REGULATORY"/>
    <property type="match status" value="1"/>
</dbReference>
<comment type="caution">
    <text evidence="4">The sequence shown here is derived from an EMBL/GenBank/DDBJ whole genome shotgun (WGS) entry which is preliminary data.</text>
</comment>
<dbReference type="PANTHER" id="PTHR44591">
    <property type="entry name" value="STRESS RESPONSE REGULATOR PROTEIN 1"/>
    <property type="match status" value="1"/>
</dbReference>
<keyword evidence="1 2" id="KW-0597">Phosphoprotein</keyword>
<dbReference type="EMBL" id="JADDOJ010000090">
    <property type="protein sequence ID" value="MBE7942304.1"/>
    <property type="molecule type" value="Genomic_DNA"/>
</dbReference>
<organism evidence="4 5">
    <name type="scientific">Ramlibacter aquaticus</name>
    <dbReference type="NCBI Taxonomy" id="2780094"/>
    <lineage>
        <taxon>Bacteria</taxon>
        <taxon>Pseudomonadati</taxon>
        <taxon>Pseudomonadota</taxon>
        <taxon>Betaproteobacteria</taxon>
        <taxon>Burkholderiales</taxon>
        <taxon>Comamonadaceae</taxon>
        <taxon>Ramlibacter</taxon>
    </lineage>
</organism>
<accession>A0ABR9SK71</accession>
<name>A0ABR9SK71_9BURK</name>
<dbReference type="Gene3D" id="3.40.50.2300">
    <property type="match status" value="1"/>
</dbReference>
<reference evidence="4 5" key="1">
    <citation type="submission" date="2020-10" db="EMBL/GenBank/DDBJ databases">
        <title>Draft genome of Ramlibacter aquaticus LMG 30558.</title>
        <authorList>
            <person name="Props R."/>
        </authorList>
    </citation>
    <scope>NUCLEOTIDE SEQUENCE [LARGE SCALE GENOMIC DNA]</scope>
    <source>
        <strain evidence="4 5">LMG 30558</strain>
    </source>
</reference>
<sequence>MPLALVIEDDAVQRLAARLVLQGEGFHVEEADDGDQGLAKARAFRPDIVLCDLLMPGLDGWQLIAELRQDPQLWDVPVIVLTAMTERAQVRRAMNSGADDFLLKPVQAEELCEAVEALLARRDALRAHYTQMLRRRLGETLEQEKQQLALRYEQRLAEELGRGQDAQGVQVWRNAVVLSLGIGPDALLAALGSREGAQALCDGTSRLRDLLLLFGATRVLGADSGLVAVFADPLGPRVALRHAARAMKSVEPALERALDLATGVETGGVLVLPLPDPAEGQAGLQVAAGPAAAAAALLRQRARQLHWRVAASPGLRALNAGCLRAGRLELAGPGPAAVEVEAWLEPGGA</sequence>
<dbReference type="Pfam" id="PF00072">
    <property type="entry name" value="Response_reg"/>
    <property type="match status" value="1"/>
</dbReference>
<evidence type="ECO:0000256" key="1">
    <source>
        <dbReference type="ARBA" id="ARBA00022553"/>
    </source>
</evidence>
<evidence type="ECO:0000313" key="4">
    <source>
        <dbReference type="EMBL" id="MBE7942304.1"/>
    </source>
</evidence>
<dbReference type="SMART" id="SM00448">
    <property type="entry name" value="REC"/>
    <property type="match status" value="1"/>
</dbReference>
<protein>
    <submittedName>
        <fullName evidence="4">Response regulator</fullName>
    </submittedName>
</protein>
<gene>
    <name evidence="4" type="ORF">IM725_17175</name>
</gene>
<evidence type="ECO:0000313" key="5">
    <source>
        <dbReference type="Proteomes" id="UP000715965"/>
    </source>
</evidence>
<dbReference type="PANTHER" id="PTHR44591:SF23">
    <property type="entry name" value="CHEY SUBFAMILY"/>
    <property type="match status" value="1"/>
</dbReference>
<dbReference type="InterPro" id="IPR050595">
    <property type="entry name" value="Bact_response_regulator"/>
</dbReference>
<dbReference type="RefSeq" id="WP_193781858.1">
    <property type="nucleotide sequence ID" value="NZ_JADDOJ010000090.1"/>
</dbReference>
<evidence type="ECO:0000259" key="3">
    <source>
        <dbReference type="PROSITE" id="PS50110"/>
    </source>
</evidence>